<dbReference type="InterPro" id="IPR013096">
    <property type="entry name" value="Cupin_2"/>
</dbReference>
<sequence>MTTICTCPDFAAAADLDQLHAMLEKIGVKNGWNKPTPSLYPEPKQRFVPAHWRFSATREALHAAGRLVGTEWAERRNLILANPIPGNDYATVTTLVAAYQMVKAGETARSHRHTPNAMRVVVEAAPETYTLVDGVNVPMASGDVLLTPRWAYHGHDNRSAEDAYWIDILDAPLVQLLGPMFFEHHPEPFVRAERTEAATPLRFAYQDYLTKLLASDETAPGVRRLHLGPPEIDTFDRQAVHLGSRATWPCERSTANRIFVVVAGEGQSTVGDRTFGWQAGDVIACPSWLAHTHRAKADAVLICMSDAPVMRAFNWLR</sequence>
<dbReference type="RefSeq" id="WP_170845021.1">
    <property type="nucleotide sequence ID" value="NZ_FNLO01000002.1"/>
</dbReference>
<gene>
    <name evidence="4" type="ORF">SAMN05216551_102338</name>
</gene>
<dbReference type="AlphaFoldDB" id="A0A1H2PLC2"/>
<evidence type="ECO:0000313" key="5">
    <source>
        <dbReference type="Proteomes" id="UP000243719"/>
    </source>
</evidence>
<dbReference type="GO" id="GO:0051213">
    <property type="term" value="F:dioxygenase activity"/>
    <property type="evidence" value="ECO:0007669"/>
    <property type="project" value="UniProtKB-KW"/>
</dbReference>
<dbReference type="InterPro" id="IPR047183">
    <property type="entry name" value="GDO-like"/>
</dbReference>
<evidence type="ECO:0000313" key="4">
    <source>
        <dbReference type="EMBL" id="SDV47175.1"/>
    </source>
</evidence>
<dbReference type="EMBL" id="FNLO01000002">
    <property type="protein sequence ID" value="SDV47175.1"/>
    <property type="molecule type" value="Genomic_DNA"/>
</dbReference>
<dbReference type="InterPro" id="IPR014710">
    <property type="entry name" value="RmlC-like_jellyroll"/>
</dbReference>
<feature type="domain" description="Cupin type-2" evidence="3">
    <location>
        <begin position="256"/>
        <end position="302"/>
    </location>
</feature>
<organism evidence="4 5">
    <name type="scientific">Chitinasiproducens palmae</name>
    <dbReference type="NCBI Taxonomy" id="1770053"/>
    <lineage>
        <taxon>Bacteria</taxon>
        <taxon>Pseudomonadati</taxon>
        <taxon>Pseudomonadota</taxon>
        <taxon>Betaproteobacteria</taxon>
        <taxon>Burkholderiales</taxon>
        <taxon>Burkholderiaceae</taxon>
        <taxon>Chitinasiproducens</taxon>
    </lineage>
</organism>
<dbReference type="Pfam" id="PF07883">
    <property type="entry name" value="Cupin_2"/>
    <property type="match status" value="2"/>
</dbReference>
<keyword evidence="5" id="KW-1185">Reference proteome</keyword>
<dbReference type="PANTHER" id="PTHR41517">
    <property type="entry name" value="1,2-DIOXYGENASE PROTEIN-RELATED"/>
    <property type="match status" value="1"/>
</dbReference>
<dbReference type="CDD" id="cd02216">
    <property type="entry name" value="cupin_GDO-like_N"/>
    <property type="match status" value="1"/>
</dbReference>
<keyword evidence="2" id="KW-0560">Oxidoreductase</keyword>
<evidence type="ECO:0000259" key="3">
    <source>
        <dbReference type="Pfam" id="PF07883"/>
    </source>
</evidence>
<evidence type="ECO:0000256" key="2">
    <source>
        <dbReference type="ARBA" id="ARBA00023002"/>
    </source>
</evidence>
<accession>A0A1H2PLC2</accession>
<dbReference type="STRING" id="1770053.SAMN05216551_102338"/>
<dbReference type="Gene3D" id="2.60.120.10">
    <property type="entry name" value="Jelly Rolls"/>
    <property type="match status" value="2"/>
</dbReference>
<dbReference type="InterPro" id="IPR011051">
    <property type="entry name" value="RmlC_Cupin_sf"/>
</dbReference>
<keyword evidence="1 4" id="KW-0223">Dioxygenase</keyword>
<proteinExistence type="predicted"/>
<evidence type="ECO:0000256" key="1">
    <source>
        <dbReference type="ARBA" id="ARBA00022964"/>
    </source>
</evidence>
<dbReference type="PANTHER" id="PTHR41517:SF1">
    <property type="entry name" value="CUPIN"/>
    <property type="match status" value="1"/>
</dbReference>
<dbReference type="SUPFAM" id="SSF51182">
    <property type="entry name" value="RmlC-like cupins"/>
    <property type="match status" value="1"/>
</dbReference>
<dbReference type="Proteomes" id="UP000243719">
    <property type="component" value="Unassembled WGS sequence"/>
</dbReference>
<name>A0A1H2PLC2_9BURK</name>
<feature type="domain" description="Cupin type-2" evidence="3">
    <location>
        <begin position="100"/>
        <end position="168"/>
    </location>
</feature>
<protein>
    <submittedName>
        <fullName evidence="4">Gentisate 1,2-dioxygenase</fullName>
    </submittedName>
</protein>
<reference evidence="5" key="1">
    <citation type="submission" date="2016-09" db="EMBL/GenBank/DDBJ databases">
        <authorList>
            <person name="Varghese N."/>
            <person name="Submissions S."/>
        </authorList>
    </citation>
    <scope>NUCLEOTIDE SEQUENCE [LARGE SCALE GENOMIC DNA]</scope>
    <source>
        <strain evidence="5">JS23</strain>
    </source>
</reference>